<reference evidence="2 3" key="1">
    <citation type="submission" date="2019-02" db="EMBL/GenBank/DDBJ databases">
        <title>Deep-cultivation of Planctomycetes and their phenomic and genomic characterization uncovers novel biology.</title>
        <authorList>
            <person name="Wiegand S."/>
            <person name="Jogler M."/>
            <person name="Boedeker C."/>
            <person name="Pinto D."/>
            <person name="Vollmers J."/>
            <person name="Rivas-Marin E."/>
            <person name="Kohn T."/>
            <person name="Peeters S.H."/>
            <person name="Heuer A."/>
            <person name="Rast P."/>
            <person name="Oberbeckmann S."/>
            <person name="Bunk B."/>
            <person name="Jeske O."/>
            <person name="Meyerdierks A."/>
            <person name="Storesund J.E."/>
            <person name="Kallscheuer N."/>
            <person name="Luecker S."/>
            <person name="Lage O.M."/>
            <person name="Pohl T."/>
            <person name="Merkel B.J."/>
            <person name="Hornburger P."/>
            <person name="Mueller R.-W."/>
            <person name="Bruemmer F."/>
            <person name="Labrenz M."/>
            <person name="Spormann A.M."/>
            <person name="Op Den Camp H."/>
            <person name="Overmann J."/>
            <person name="Amann R."/>
            <person name="Jetten M.S.M."/>
            <person name="Mascher T."/>
            <person name="Medema M.H."/>
            <person name="Devos D.P."/>
            <person name="Kaster A.-K."/>
            <person name="Ovreas L."/>
            <person name="Rohde M."/>
            <person name="Galperin M.Y."/>
            <person name="Jogler C."/>
        </authorList>
    </citation>
    <scope>NUCLEOTIDE SEQUENCE [LARGE SCALE GENOMIC DNA]</scope>
    <source>
        <strain evidence="2 3">Pla108</strain>
    </source>
</reference>
<dbReference type="RefSeq" id="WP_146446052.1">
    <property type="nucleotide sequence ID" value="NZ_SJPR01000005.1"/>
</dbReference>
<protein>
    <submittedName>
        <fullName evidence="2">Uncharacterized protein</fullName>
    </submittedName>
</protein>
<organism evidence="2 3">
    <name type="scientific">Botrimarina colliarenosi</name>
    <dbReference type="NCBI Taxonomy" id="2528001"/>
    <lineage>
        <taxon>Bacteria</taxon>
        <taxon>Pseudomonadati</taxon>
        <taxon>Planctomycetota</taxon>
        <taxon>Planctomycetia</taxon>
        <taxon>Pirellulales</taxon>
        <taxon>Lacipirellulaceae</taxon>
        <taxon>Botrimarina</taxon>
    </lineage>
</organism>
<accession>A0A5C6A798</accession>
<keyword evidence="3" id="KW-1185">Reference proteome</keyword>
<sequence>MNLQGMPSHAASLIRQGGVAGILVVLAGLVYDSPTVVVIGLLTMILATYAAICTGNRSF</sequence>
<evidence type="ECO:0000313" key="3">
    <source>
        <dbReference type="Proteomes" id="UP000317421"/>
    </source>
</evidence>
<keyword evidence="1" id="KW-1133">Transmembrane helix</keyword>
<keyword evidence="1" id="KW-0472">Membrane</keyword>
<dbReference type="AlphaFoldDB" id="A0A5C6A798"/>
<evidence type="ECO:0000313" key="2">
    <source>
        <dbReference type="EMBL" id="TWT95195.1"/>
    </source>
</evidence>
<comment type="caution">
    <text evidence="2">The sequence shown here is derived from an EMBL/GenBank/DDBJ whole genome shotgun (WGS) entry which is preliminary data.</text>
</comment>
<feature type="transmembrane region" description="Helical" evidence="1">
    <location>
        <begin position="12"/>
        <end position="31"/>
    </location>
</feature>
<proteinExistence type="predicted"/>
<evidence type="ECO:0000256" key="1">
    <source>
        <dbReference type="SAM" id="Phobius"/>
    </source>
</evidence>
<dbReference type="Proteomes" id="UP000317421">
    <property type="component" value="Unassembled WGS sequence"/>
</dbReference>
<dbReference type="EMBL" id="SJPR01000005">
    <property type="protein sequence ID" value="TWT95195.1"/>
    <property type="molecule type" value="Genomic_DNA"/>
</dbReference>
<gene>
    <name evidence="2" type="ORF">Pla108_33380</name>
</gene>
<feature type="transmembrane region" description="Helical" evidence="1">
    <location>
        <begin position="37"/>
        <end position="55"/>
    </location>
</feature>
<name>A0A5C6A798_9BACT</name>
<keyword evidence="1" id="KW-0812">Transmembrane</keyword>